<dbReference type="InterPro" id="IPR038058">
    <property type="entry name" value="PhnH-like_sp"/>
</dbReference>
<dbReference type="Pfam" id="PF05845">
    <property type="entry name" value="PhnH"/>
    <property type="match status" value="1"/>
</dbReference>
<dbReference type="InterPro" id="IPR008772">
    <property type="entry name" value="Phosphonate_metab_PhnH"/>
</dbReference>
<evidence type="ECO:0000313" key="1">
    <source>
        <dbReference type="EMBL" id="PND32534.1"/>
    </source>
</evidence>
<keyword evidence="2" id="KW-1185">Reference proteome</keyword>
<name>A0A2N8KGF2_9BURK</name>
<comment type="caution">
    <text evidence="1">The sequence shown here is derived from an EMBL/GenBank/DDBJ whole genome shotgun (WGS) entry which is preliminary data.</text>
</comment>
<dbReference type="GO" id="GO:0016829">
    <property type="term" value="F:lyase activity"/>
    <property type="evidence" value="ECO:0007669"/>
    <property type="project" value="UniProtKB-KW"/>
</dbReference>
<accession>A0A2N8KGF2</accession>
<dbReference type="PIRSF" id="PIRSF020680">
    <property type="entry name" value="PhnH"/>
    <property type="match status" value="1"/>
</dbReference>
<protein>
    <submittedName>
        <fullName evidence="1">Phosphonate C-P lyase system protein PhnH</fullName>
    </submittedName>
</protein>
<dbReference type="Gene3D" id="3.40.50.11310">
    <property type="entry name" value="Bacterial phosphonate metabolism protein PhnH"/>
    <property type="match status" value="1"/>
</dbReference>
<sequence>MQQPILAAAAAPGRTLLPGFADPVDDAQATFRAALDALAHPGRIHEITAESGVPAGLSPAMTALLLTLVDVDTPLWLPQGASADTLAFLRFHCGCPIVPSPALARFAAAPAGFEAPALSACHPGDPAYPDQSTTLLIEVASLDAGPQAMLSGPGIQSRQALAAAGLPEGFWREWRLNHQRFPLGVDVLLTQGRRICGLPRSTRVEN</sequence>
<dbReference type="RefSeq" id="WP_102773652.1">
    <property type="nucleotide sequence ID" value="NZ_POQS01000004.1"/>
</dbReference>
<evidence type="ECO:0000313" key="2">
    <source>
        <dbReference type="Proteomes" id="UP000235994"/>
    </source>
</evidence>
<organism evidence="1 2">
    <name type="scientific">Achromobacter pulmonis</name>
    <dbReference type="NCBI Taxonomy" id="1389932"/>
    <lineage>
        <taxon>Bacteria</taxon>
        <taxon>Pseudomonadati</taxon>
        <taxon>Pseudomonadota</taxon>
        <taxon>Betaproteobacteria</taxon>
        <taxon>Burkholderiales</taxon>
        <taxon>Alcaligenaceae</taxon>
        <taxon>Achromobacter</taxon>
    </lineage>
</organism>
<reference evidence="1 2" key="1">
    <citation type="submission" date="2018-01" db="EMBL/GenBank/DDBJ databases">
        <title>The draft genome of an aniline degradation strain ANB-1.</title>
        <authorList>
            <person name="Zhang L."/>
            <person name="Jiang J."/>
        </authorList>
    </citation>
    <scope>NUCLEOTIDE SEQUENCE [LARGE SCALE GENOMIC DNA]</scope>
    <source>
        <strain evidence="1 2">ANB-1</strain>
    </source>
</reference>
<proteinExistence type="predicted"/>
<dbReference type="Proteomes" id="UP000235994">
    <property type="component" value="Unassembled WGS sequence"/>
</dbReference>
<keyword evidence="1" id="KW-0456">Lyase</keyword>
<dbReference type="GO" id="GO:0019634">
    <property type="term" value="P:organic phosphonate metabolic process"/>
    <property type="evidence" value="ECO:0007669"/>
    <property type="project" value="InterPro"/>
</dbReference>
<dbReference type="EMBL" id="POQS01000004">
    <property type="protein sequence ID" value="PND32534.1"/>
    <property type="molecule type" value="Genomic_DNA"/>
</dbReference>
<dbReference type="SUPFAM" id="SSF159709">
    <property type="entry name" value="PhnH-like"/>
    <property type="match status" value="1"/>
</dbReference>
<gene>
    <name evidence="1" type="ORF">C1I89_15795</name>
</gene>
<dbReference type="AlphaFoldDB" id="A0A2N8KGF2"/>
<dbReference type="NCBIfam" id="TIGR03292">
    <property type="entry name" value="PhnH_redo"/>
    <property type="match status" value="1"/>
</dbReference>